<dbReference type="Pfam" id="PF00011">
    <property type="entry name" value="HSP20"/>
    <property type="match status" value="1"/>
</dbReference>
<dbReference type="InterPro" id="IPR002068">
    <property type="entry name" value="A-crystallin/Hsp20_dom"/>
</dbReference>
<feature type="region of interest" description="Disordered" evidence="3">
    <location>
        <begin position="61"/>
        <end position="89"/>
    </location>
</feature>
<evidence type="ECO:0000256" key="3">
    <source>
        <dbReference type="SAM" id="MobiDB-lite"/>
    </source>
</evidence>
<dbReference type="CDD" id="cd06464">
    <property type="entry name" value="ACD_sHsps-like"/>
    <property type="match status" value="1"/>
</dbReference>
<dbReference type="Gene3D" id="2.60.40.790">
    <property type="match status" value="1"/>
</dbReference>
<comment type="similarity">
    <text evidence="1 2">Belongs to the small heat shock protein (HSP20) family.</text>
</comment>
<dbReference type="SUPFAM" id="SSF49764">
    <property type="entry name" value="HSP20-like chaperones"/>
    <property type="match status" value="1"/>
</dbReference>
<accession>A0ABT9D4D1</accession>
<reference evidence="5 6" key="1">
    <citation type="journal article" date="2023" name="Int. J. Syst. Evol. Microbiol.">
        <title>The observation of taxonomic boundaries for the 16SrII and 16SrXXV phytoplasmas using genome-based delimitation.</title>
        <authorList>
            <person name="Rodrigues Jardim B."/>
            <person name="Tran-Nguyen L.T.T."/>
            <person name="Gambley C."/>
            <person name="Al-Sadi A.M."/>
            <person name="Al-Subhi A.M."/>
            <person name="Foissac X."/>
            <person name="Salar P."/>
            <person name="Cai H."/>
            <person name="Yang J.Y."/>
            <person name="Davis R."/>
            <person name="Jones L."/>
            <person name="Rodoni B."/>
            <person name="Constable F.E."/>
        </authorList>
    </citation>
    <scope>NUCLEOTIDE SEQUENCE [LARGE SCALE GENOMIC DNA]</scope>
    <source>
        <strain evidence="5">BAWM-225</strain>
    </source>
</reference>
<evidence type="ECO:0000259" key="4">
    <source>
        <dbReference type="PROSITE" id="PS01031"/>
    </source>
</evidence>
<evidence type="ECO:0000256" key="1">
    <source>
        <dbReference type="PROSITE-ProRule" id="PRU00285"/>
    </source>
</evidence>
<name>A0ABT9D4D1_9MOLU</name>
<dbReference type="EMBL" id="JAOSIQ010000030">
    <property type="protein sequence ID" value="MDO8064283.1"/>
    <property type="molecule type" value="Genomic_DNA"/>
</dbReference>
<sequence length="159" mass="18386">MSLIKDLLSIPTILDLDKRLPKADLWDCQDYYLLIMDLPGFTKEQVKISVNEGRLTIEADNRCPQTDNNNKQSVNKKDLNDNKENNSSNGSCCSMDNCSDCEILYQERFYGKIERTFNYNFIHLTSVKDIEGKLENGLLKLKISKKTQIQPNKEFVQLK</sequence>
<keyword evidence="6" id="KW-1185">Reference proteome</keyword>
<feature type="compositionally biased region" description="Basic and acidic residues" evidence="3">
    <location>
        <begin position="75"/>
        <end position="84"/>
    </location>
</feature>
<dbReference type="Proteomes" id="UP001170683">
    <property type="component" value="Unassembled WGS sequence"/>
</dbReference>
<organism evidence="5 6">
    <name type="scientific">Candidatus Phytoplasma bonamiae</name>
    <dbReference type="NCBI Taxonomy" id="2982626"/>
    <lineage>
        <taxon>Bacteria</taxon>
        <taxon>Bacillati</taxon>
        <taxon>Mycoplasmatota</taxon>
        <taxon>Mollicutes</taxon>
        <taxon>Acholeplasmatales</taxon>
        <taxon>Acholeplasmataceae</taxon>
        <taxon>Candidatus Phytoplasma</taxon>
        <taxon>16SrII (Peanut WB group)</taxon>
    </lineage>
</organism>
<evidence type="ECO:0000256" key="2">
    <source>
        <dbReference type="RuleBase" id="RU003616"/>
    </source>
</evidence>
<evidence type="ECO:0000313" key="6">
    <source>
        <dbReference type="Proteomes" id="UP001170683"/>
    </source>
</evidence>
<feature type="domain" description="SHSP" evidence="4">
    <location>
        <begin position="14"/>
        <end position="159"/>
    </location>
</feature>
<gene>
    <name evidence="5" type="ORF">OC701_02330</name>
</gene>
<evidence type="ECO:0000313" key="5">
    <source>
        <dbReference type="EMBL" id="MDO8064283.1"/>
    </source>
</evidence>
<dbReference type="PROSITE" id="PS01031">
    <property type="entry name" value="SHSP"/>
    <property type="match status" value="1"/>
</dbReference>
<dbReference type="InterPro" id="IPR008978">
    <property type="entry name" value="HSP20-like_chaperone"/>
</dbReference>
<feature type="compositionally biased region" description="Polar residues" evidence="3">
    <location>
        <begin position="63"/>
        <end position="73"/>
    </location>
</feature>
<proteinExistence type="inferred from homology"/>
<dbReference type="RefSeq" id="WP_304514476.1">
    <property type="nucleotide sequence ID" value="NZ_JAOSIQ010000030.1"/>
</dbReference>
<protein>
    <submittedName>
        <fullName evidence="5">Hsp20/alpha crystallin family protein</fullName>
    </submittedName>
</protein>
<comment type="caution">
    <text evidence="5">The sequence shown here is derived from an EMBL/GenBank/DDBJ whole genome shotgun (WGS) entry which is preliminary data.</text>
</comment>